<evidence type="ECO:0000256" key="7">
    <source>
        <dbReference type="SAM" id="SignalP"/>
    </source>
</evidence>
<dbReference type="GO" id="GO:0009044">
    <property type="term" value="F:xylan 1,4-beta-xylosidase activity"/>
    <property type="evidence" value="ECO:0007669"/>
    <property type="project" value="UniProtKB-EC"/>
</dbReference>
<evidence type="ECO:0000259" key="8">
    <source>
        <dbReference type="Pfam" id="PF17851"/>
    </source>
</evidence>
<proteinExistence type="inferred from homology"/>
<feature type="site" description="Important for catalytic activity, responsible for pKa modulation of the active site Glu and correct orientation of both the proton donor and substrate" evidence="5">
    <location>
        <position position="180"/>
    </location>
</feature>
<organism evidence="9 10">
    <name type="scientific">Pseudobythopirellula maris</name>
    <dbReference type="NCBI Taxonomy" id="2527991"/>
    <lineage>
        <taxon>Bacteria</taxon>
        <taxon>Pseudomonadati</taxon>
        <taxon>Planctomycetota</taxon>
        <taxon>Planctomycetia</taxon>
        <taxon>Pirellulales</taxon>
        <taxon>Lacipirellulaceae</taxon>
        <taxon>Pseudobythopirellula</taxon>
    </lineage>
</organism>
<name>A0A5C5ZVF9_9BACT</name>
<dbReference type="InterPro" id="IPR041542">
    <property type="entry name" value="GH43_C2"/>
</dbReference>
<dbReference type="InterPro" id="IPR013320">
    <property type="entry name" value="ConA-like_dom_sf"/>
</dbReference>
<dbReference type="Pfam" id="PF04616">
    <property type="entry name" value="Glyco_hydro_43"/>
    <property type="match status" value="1"/>
</dbReference>
<dbReference type="GO" id="GO:0005975">
    <property type="term" value="P:carbohydrate metabolic process"/>
    <property type="evidence" value="ECO:0007669"/>
    <property type="project" value="InterPro"/>
</dbReference>
<accession>A0A5C5ZVF9</accession>
<reference evidence="9 10" key="1">
    <citation type="submission" date="2019-02" db="EMBL/GenBank/DDBJ databases">
        <title>Deep-cultivation of Planctomycetes and their phenomic and genomic characterization uncovers novel biology.</title>
        <authorList>
            <person name="Wiegand S."/>
            <person name="Jogler M."/>
            <person name="Boedeker C."/>
            <person name="Pinto D."/>
            <person name="Vollmers J."/>
            <person name="Rivas-Marin E."/>
            <person name="Kohn T."/>
            <person name="Peeters S.H."/>
            <person name="Heuer A."/>
            <person name="Rast P."/>
            <person name="Oberbeckmann S."/>
            <person name="Bunk B."/>
            <person name="Jeske O."/>
            <person name="Meyerdierks A."/>
            <person name="Storesund J.E."/>
            <person name="Kallscheuer N."/>
            <person name="Luecker S."/>
            <person name="Lage O.M."/>
            <person name="Pohl T."/>
            <person name="Merkel B.J."/>
            <person name="Hornburger P."/>
            <person name="Mueller R.-W."/>
            <person name="Bruemmer F."/>
            <person name="Labrenz M."/>
            <person name="Spormann A.M."/>
            <person name="Op Den Camp H."/>
            <person name="Overmann J."/>
            <person name="Amann R."/>
            <person name="Jetten M.S.M."/>
            <person name="Mascher T."/>
            <person name="Medema M.H."/>
            <person name="Devos D.P."/>
            <person name="Kaster A.-K."/>
            <person name="Ovreas L."/>
            <person name="Rohde M."/>
            <person name="Galperin M.Y."/>
            <person name="Jogler C."/>
        </authorList>
    </citation>
    <scope>NUCLEOTIDE SEQUENCE [LARGE SCALE GENOMIC DNA]</scope>
    <source>
        <strain evidence="9 10">Mal64</strain>
    </source>
</reference>
<comment type="caution">
    <text evidence="9">The sequence shown here is derived from an EMBL/GenBank/DDBJ whole genome shotgun (WGS) entry which is preliminary data.</text>
</comment>
<dbReference type="PANTHER" id="PTHR42812">
    <property type="entry name" value="BETA-XYLOSIDASE"/>
    <property type="match status" value="1"/>
</dbReference>
<evidence type="ECO:0000256" key="5">
    <source>
        <dbReference type="PIRSR" id="PIRSR606710-2"/>
    </source>
</evidence>
<evidence type="ECO:0000313" key="9">
    <source>
        <dbReference type="EMBL" id="TWT90203.1"/>
    </source>
</evidence>
<dbReference type="Proteomes" id="UP000315440">
    <property type="component" value="Unassembled WGS sequence"/>
</dbReference>
<dbReference type="CDD" id="cd18617">
    <property type="entry name" value="GH43_XynB-like"/>
    <property type="match status" value="1"/>
</dbReference>
<dbReference type="InterPro" id="IPR023296">
    <property type="entry name" value="Glyco_hydro_beta-prop_sf"/>
</dbReference>
<feature type="active site" description="Proton donor" evidence="4">
    <location>
        <position position="245"/>
    </location>
</feature>
<dbReference type="InterPro" id="IPR006710">
    <property type="entry name" value="Glyco_hydro_43"/>
</dbReference>
<evidence type="ECO:0000256" key="2">
    <source>
        <dbReference type="ARBA" id="ARBA00022801"/>
    </source>
</evidence>
<keyword evidence="7" id="KW-0732">Signal</keyword>
<evidence type="ECO:0000313" key="10">
    <source>
        <dbReference type="Proteomes" id="UP000315440"/>
    </source>
</evidence>
<evidence type="ECO:0000256" key="6">
    <source>
        <dbReference type="RuleBase" id="RU361187"/>
    </source>
</evidence>
<feature type="domain" description="Beta-xylosidase C-terminal Concanavalin A-like" evidence="8">
    <location>
        <begin position="388"/>
        <end position="576"/>
    </location>
</feature>
<gene>
    <name evidence="9" type="primary">xynB_2</name>
    <name evidence="9" type="ORF">Mal64_05870</name>
</gene>
<protein>
    <submittedName>
        <fullName evidence="9">Beta-xylosidase</fullName>
        <ecNumber evidence="9">3.2.1.37</ecNumber>
    </submittedName>
</protein>
<keyword evidence="10" id="KW-1185">Reference proteome</keyword>
<dbReference type="OrthoDB" id="9762066at2"/>
<sequence length="579" mass="63886" precursor="true">MSAFLIRLSADARFCLVGLCLMLAPSIAFSAETEPGGWAEFASFRYEGRDPRRETVTVGDGEYYNPVLAGFYPDPSVCRAGDNYYLVNSTFAYFPGVPIFKSANLVDWEQIGHVLDRPSQLDLDGLPVSSGVFAPTITFHEGVFYMITTNVRGVGNFYVTATDPAGPWSDPHRLSFDGIDPSFFFDSDGRTYIVHNGPPPGNQPLYEGHRAIWIWDFEPATRTVENGRIIVNGGVDLAEKPVWIEGPHIFRRDGWYYLSCAEGGTGPNHSQVVFRTRSLDEPFLPSPHNPILTQRDLDPDRPFPVTALGHADLVETPDGDWWSVFLGIRPYENGLSNLGRETFLLPVEWRDGWPTILAPGQPLPMVVDRGGTPSTPDIEPTTGSFSWSDEFDAEELGLPWVFLRTPRERWWSLVDKPGSLLLKPRPISIASQPDRSLERNGNPSFVGRRLQHEDFSATTRLMANPNSADSDAGVAALQNDANYFFLGVRLSGGAALEVFLEQSSQHSDGPVIVARAPLDGVNGPIDLRIEGAGRDYRFRYRLDDGEWNTLADGVDGGLLSTQQAGGFVGTVLGLYARTP</sequence>
<dbReference type="Gene3D" id="2.60.120.200">
    <property type="match status" value="1"/>
</dbReference>
<feature type="chain" id="PRO_5022760252" evidence="7">
    <location>
        <begin position="31"/>
        <end position="579"/>
    </location>
</feature>
<dbReference type="SUPFAM" id="SSF49899">
    <property type="entry name" value="Concanavalin A-like lectins/glucanases"/>
    <property type="match status" value="1"/>
</dbReference>
<keyword evidence="2 6" id="KW-0378">Hydrolase</keyword>
<evidence type="ECO:0000256" key="1">
    <source>
        <dbReference type="ARBA" id="ARBA00009865"/>
    </source>
</evidence>
<evidence type="ECO:0000256" key="3">
    <source>
        <dbReference type="ARBA" id="ARBA00023295"/>
    </source>
</evidence>
<dbReference type="AlphaFoldDB" id="A0A5C5ZVF9"/>
<comment type="similarity">
    <text evidence="1 6">Belongs to the glycosyl hydrolase 43 family.</text>
</comment>
<dbReference type="Pfam" id="PF17851">
    <property type="entry name" value="GH43_C2"/>
    <property type="match status" value="1"/>
</dbReference>
<keyword evidence="3 6" id="KW-0326">Glycosidase</keyword>
<dbReference type="EMBL" id="SJPQ01000001">
    <property type="protein sequence ID" value="TWT90203.1"/>
    <property type="molecule type" value="Genomic_DNA"/>
</dbReference>
<dbReference type="PANTHER" id="PTHR42812:SF12">
    <property type="entry name" value="BETA-XYLOSIDASE-RELATED"/>
    <property type="match status" value="1"/>
</dbReference>
<dbReference type="SUPFAM" id="SSF75005">
    <property type="entry name" value="Arabinanase/levansucrase/invertase"/>
    <property type="match status" value="1"/>
</dbReference>
<evidence type="ECO:0000256" key="4">
    <source>
        <dbReference type="PIRSR" id="PIRSR606710-1"/>
    </source>
</evidence>
<dbReference type="Gene3D" id="2.115.10.20">
    <property type="entry name" value="Glycosyl hydrolase domain, family 43"/>
    <property type="match status" value="1"/>
</dbReference>
<feature type="active site" description="Proton acceptor" evidence="4">
    <location>
        <position position="74"/>
    </location>
</feature>
<feature type="signal peptide" evidence="7">
    <location>
        <begin position="1"/>
        <end position="30"/>
    </location>
</feature>
<dbReference type="InterPro" id="IPR051795">
    <property type="entry name" value="Glycosyl_Hydrlase_43"/>
</dbReference>
<dbReference type="EC" id="3.2.1.37" evidence="9"/>